<evidence type="ECO:0000313" key="3">
    <source>
        <dbReference type="Proteomes" id="UP000664859"/>
    </source>
</evidence>
<keyword evidence="3" id="KW-1185">Reference proteome</keyword>
<reference evidence="2" key="1">
    <citation type="submission" date="2021-02" db="EMBL/GenBank/DDBJ databases">
        <title>First Annotated Genome of the Yellow-green Alga Tribonema minus.</title>
        <authorList>
            <person name="Mahan K.M."/>
        </authorList>
    </citation>
    <scope>NUCLEOTIDE SEQUENCE</scope>
    <source>
        <strain evidence="2">UTEX B ZZ1240</strain>
    </source>
</reference>
<evidence type="ECO:0000313" key="2">
    <source>
        <dbReference type="EMBL" id="KAG5187734.1"/>
    </source>
</evidence>
<organism evidence="2 3">
    <name type="scientific">Tribonema minus</name>
    <dbReference type="NCBI Taxonomy" id="303371"/>
    <lineage>
        <taxon>Eukaryota</taxon>
        <taxon>Sar</taxon>
        <taxon>Stramenopiles</taxon>
        <taxon>Ochrophyta</taxon>
        <taxon>PX clade</taxon>
        <taxon>Xanthophyceae</taxon>
        <taxon>Tribonematales</taxon>
        <taxon>Tribonemataceae</taxon>
        <taxon>Tribonema</taxon>
    </lineage>
</organism>
<sequence>MATYFEAGRWIWIPDAEHVVLPAKVVNSFKKGEPGKVTLDGKPRSLSTAESAECDA</sequence>
<protein>
    <submittedName>
        <fullName evidence="2">Uncharacterized protein</fullName>
    </submittedName>
</protein>
<name>A0A836CJG2_9STRA</name>
<gene>
    <name evidence="2" type="ORF">JKP88DRAFT_287909</name>
</gene>
<dbReference type="EMBL" id="JAFCMP010000083">
    <property type="protein sequence ID" value="KAG5187734.1"/>
    <property type="molecule type" value="Genomic_DNA"/>
</dbReference>
<feature type="region of interest" description="Disordered" evidence="1">
    <location>
        <begin position="34"/>
        <end position="56"/>
    </location>
</feature>
<feature type="compositionally biased region" description="Basic and acidic residues" evidence="1">
    <location>
        <begin position="34"/>
        <end position="43"/>
    </location>
</feature>
<comment type="caution">
    <text evidence="2">The sequence shown here is derived from an EMBL/GenBank/DDBJ whole genome shotgun (WGS) entry which is preliminary data.</text>
</comment>
<dbReference type="Proteomes" id="UP000664859">
    <property type="component" value="Unassembled WGS sequence"/>
</dbReference>
<accession>A0A836CJG2</accession>
<proteinExistence type="predicted"/>
<evidence type="ECO:0000256" key="1">
    <source>
        <dbReference type="SAM" id="MobiDB-lite"/>
    </source>
</evidence>
<dbReference type="AlphaFoldDB" id="A0A836CJG2"/>